<name>A0A9N8ESN9_9STRA</name>
<feature type="region of interest" description="Disordered" evidence="1">
    <location>
        <begin position="448"/>
        <end position="504"/>
    </location>
</feature>
<keyword evidence="3" id="KW-1185">Reference proteome</keyword>
<organism evidence="2 3">
    <name type="scientific">Seminavis robusta</name>
    <dbReference type="NCBI Taxonomy" id="568900"/>
    <lineage>
        <taxon>Eukaryota</taxon>
        <taxon>Sar</taxon>
        <taxon>Stramenopiles</taxon>
        <taxon>Ochrophyta</taxon>
        <taxon>Bacillariophyta</taxon>
        <taxon>Bacillariophyceae</taxon>
        <taxon>Bacillariophycidae</taxon>
        <taxon>Naviculales</taxon>
        <taxon>Naviculaceae</taxon>
        <taxon>Seminavis</taxon>
    </lineage>
</organism>
<protein>
    <submittedName>
        <fullName evidence="2">Uncharacterized protein</fullName>
    </submittedName>
</protein>
<sequence length="529" mass="55532">MSTPTSLFGKGFEPGHGSGTSGMIRKHIFIRNTRNRSLYILATASFPNALLRLAVVLLLWNTCNTPVVEAAFTTISVGGGYTSSSNAWACGLLPVQDSASGSIECFEPQEPLNDEKEYVVKGRLDGAYTGISVGGSSTPSQLHACAVESITGRIQCWEPYTLDEALPYQAKGDLTPPVNEQPYTHVEVGGSSSGSYFAACAIRDGGIDCFNPYSPTETGVTYEIMGSLPGDYSSVSVGGQAEDEPFTHEFACTTLNNPAQIDCFDPKAPGIDGTVPLSRLGHLPGSYQEVSVDASSSPSYIYGCASRADRTAVDCFEPYTFEDTVKSYTIAGSAPGSFEQVSVGGGSSPSYLYACGLRESGIDCFSPYFVPPVPVTTTNTTYEVTGSVAGNYHQVALGGAAATDAFYACAIRTSGEAIDCFNPYTFTEIGSTYEIDATYFLPTTAAPTVSPPPMSSPTTETPTVATATPPPPPPAIESTSPPPIESTSPPPMDSSTSQTASSSSTTATSMGRVFWISTILCCATAHFCF</sequence>
<dbReference type="EMBL" id="CAICTM010001988">
    <property type="protein sequence ID" value="CAB9527407.1"/>
    <property type="molecule type" value="Genomic_DNA"/>
</dbReference>
<reference evidence="2" key="1">
    <citation type="submission" date="2020-06" db="EMBL/GenBank/DDBJ databases">
        <authorList>
            <consortium name="Plant Systems Biology data submission"/>
        </authorList>
    </citation>
    <scope>NUCLEOTIDE SEQUENCE</scope>
    <source>
        <strain evidence="2">D6</strain>
    </source>
</reference>
<dbReference type="AlphaFoldDB" id="A0A9N8ESN9"/>
<accession>A0A9N8ESN9</accession>
<feature type="compositionally biased region" description="Low complexity" evidence="1">
    <location>
        <begin position="456"/>
        <end position="467"/>
    </location>
</feature>
<gene>
    <name evidence="2" type="ORF">SEMRO_1990_G309750.1</name>
</gene>
<comment type="caution">
    <text evidence="2">The sequence shown here is derived from an EMBL/GenBank/DDBJ whole genome shotgun (WGS) entry which is preliminary data.</text>
</comment>
<feature type="compositionally biased region" description="Pro residues" evidence="1">
    <location>
        <begin position="468"/>
        <end position="492"/>
    </location>
</feature>
<evidence type="ECO:0000313" key="2">
    <source>
        <dbReference type="EMBL" id="CAB9527407.1"/>
    </source>
</evidence>
<feature type="compositionally biased region" description="Low complexity" evidence="1">
    <location>
        <begin position="493"/>
        <end position="504"/>
    </location>
</feature>
<evidence type="ECO:0000256" key="1">
    <source>
        <dbReference type="SAM" id="MobiDB-lite"/>
    </source>
</evidence>
<evidence type="ECO:0000313" key="3">
    <source>
        <dbReference type="Proteomes" id="UP001153069"/>
    </source>
</evidence>
<proteinExistence type="predicted"/>
<dbReference type="Proteomes" id="UP001153069">
    <property type="component" value="Unassembled WGS sequence"/>
</dbReference>